<dbReference type="AlphaFoldDB" id="A0A183E1K1"/>
<dbReference type="InterPro" id="IPR046931">
    <property type="entry name" value="HTH_61"/>
</dbReference>
<comment type="catalytic activity">
    <reaction evidence="5">
        <text>ATP + H2O = ADP + phosphate + H(+)</text>
        <dbReference type="Rhea" id="RHEA:13065"/>
        <dbReference type="ChEBI" id="CHEBI:15377"/>
        <dbReference type="ChEBI" id="CHEBI:15378"/>
        <dbReference type="ChEBI" id="CHEBI:30616"/>
        <dbReference type="ChEBI" id="CHEBI:43474"/>
        <dbReference type="ChEBI" id="CHEBI:456216"/>
        <dbReference type="EC" id="5.6.2.4"/>
    </reaction>
</comment>
<dbReference type="GO" id="GO:0043138">
    <property type="term" value="F:3'-5' DNA helicase activity"/>
    <property type="evidence" value="ECO:0007669"/>
    <property type="project" value="UniProtKB-EC"/>
</dbReference>
<dbReference type="InterPro" id="IPR027417">
    <property type="entry name" value="P-loop_NTPase"/>
</dbReference>
<dbReference type="Proteomes" id="UP000271098">
    <property type="component" value="Unassembled WGS sequence"/>
</dbReference>
<dbReference type="GO" id="GO:0003676">
    <property type="term" value="F:nucleic acid binding"/>
    <property type="evidence" value="ECO:0007669"/>
    <property type="project" value="InterPro"/>
</dbReference>
<dbReference type="GO" id="GO:0005524">
    <property type="term" value="F:ATP binding"/>
    <property type="evidence" value="ECO:0007669"/>
    <property type="project" value="UniProtKB-KW"/>
</dbReference>
<dbReference type="SUPFAM" id="SSF52540">
    <property type="entry name" value="P-loop containing nucleoside triphosphate hydrolases"/>
    <property type="match status" value="2"/>
</dbReference>
<keyword evidence="2" id="KW-0378">Hydrolase</keyword>
<dbReference type="PANTHER" id="PTHR47961">
    <property type="entry name" value="DNA POLYMERASE THETA, PUTATIVE (AFU_ORTHOLOGUE AFUA_1G05260)-RELATED"/>
    <property type="match status" value="1"/>
</dbReference>
<accession>A0A183E1K1</accession>
<evidence type="ECO:0000313" key="9">
    <source>
        <dbReference type="Proteomes" id="UP000271098"/>
    </source>
</evidence>
<evidence type="ECO:0000256" key="5">
    <source>
        <dbReference type="ARBA" id="ARBA00048988"/>
    </source>
</evidence>
<evidence type="ECO:0000256" key="1">
    <source>
        <dbReference type="ARBA" id="ARBA00022741"/>
    </source>
</evidence>
<feature type="domain" description="Helicase ATP-binding" evidence="6">
    <location>
        <begin position="1"/>
        <end position="101"/>
    </location>
</feature>
<evidence type="ECO:0000259" key="7">
    <source>
        <dbReference type="PROSITE" id="PS51194"/>
    </source>
</evidence>
<keyword evidence="1" id="KW-0547">Nucleotide-binding</keyword>
<dbReference type="EMBL" id="UYRT01081711">
    <property type="protein sequence ID" value="VDN24868.1"/>
    <property type="molecule type" value="Genomic_DNA"/>
</dbReference>
<dbReference type="InterPro" id="IPR050474">
    <property type="entry name" value="Hel308_SKI2-like"/>
</dbReference>
<reference evidence="10" key="1">
    <citation type="submission" date="2016-06" db="UniProtKB">
        <authorList>
            <consortium name="WormBaseParasite"/>
        </authorList>
    </citation>
    <scope>IDENTIFICATION</scope>
</reference>
<dbReference type="InterPro" id="IPR036390">
    <property type="entry name" value="WH_DNA-bd_sf"/>
</dbReference>
<dbReference type="Gene3D" id="1.10.3380.30">
    <property type="match status" value="1"/>
</dbReference>
<evidence type="ECO:0000259" key="6">
    <source>
        <dbReference type="PROSITE" id="PS51192"/>
    </source>
</evidence>
<name>A0A183E1K1_9BILA</name>
<dbReference type="InterPro" id="IPR014001">
    <property type="entry name" value="Helicase_ATP-bd"/>
</dbReference>
<proteinExistence type="predicted"/>
<dbReference type="InterPro" id="IPR011545">
    <property type="entry name" value="DEAD/DEAH_box_helicase_dom"/>
</dbReference>
<dbReference type="SUPFAM" id="SSF46785">
    <property type="entry name" value="Winged helix' DNA-binding domain"/>
    <property type="match status" value="1"/>
</dbReference>
<dbReference type="Pfam" id="PF00271">
    <property type="entry name" value="Helicase_C"/>
    <property type="match status" value="1"/>
</dbReference>
<evidence type="ECO:0000256" key="4">
    <source>
        <dbReference type="ARBA" id="ARBA00022840"/>
    </source>
</evidence>
<dbReference type="OrthoDB" id="2320933at2759"/>
<dbReference type="PANTHER" id="PTHR47961:SF12">
    <property type="entry name" value="HELICASE POLQ-LIKE"/>
    <property type="match status" value="1"/>
</dbReference>
<protein>
    <submittedName>
        <fullName evidence="10">Helicase POLQ-like</fullName>
    </submittedName>
</protein>
<organism evidence="10">
    <name type="scientific">Gongylonema pulchrum</name>
    <dbReference type="NCBI Taxonomy" id="637853"/>
    <lineage>
        <taxon>Eukaryota</taxon>
        <taxon>Metazoa</taxon>
        <taxon>Ecdysozoa</taxon>
        <taxon>Nematoda</taxon>
        <taxon>Chromadorea</taxon>
        <taxon>Rhabditida</taxon>
        <taxon>Spirurina</taxon>
        <taxon>Spiruromorpha</taxon>
        <taxon>Spiruroidea</taxon>
        <taxon>Gongylonematidae</taxon>
        <taxon>Gongylonema</taxon>
    </lineage>
</organism>
<dbReference type="InterPro" id="IPR001650">
    <property type="entry name" value="Helicase_C-like"/>
</dbReference>
<evidence type="ECO:0000313" key="8">
    <source>
        <dbReference type="EMBL" id="VDN24868.1"/>
    </source>
</evidence>
<keyword evidence="9" id="KW-1185">Reference proteome</keyword>
<reference evidence="8 9" key="2">
    <citation type="submission" date="2018-11" db="EMBL/GenBank/DDBJ databases">
        <authorList>
            <consortium name="Pathogen Informatics"/>
        </authorList>
    </citation>
    <scope>NUCLEOTIDE SEQUENCE [LARGE SCALE GENOMIC DNA]</scope>
</reference>
<feature type="domain" description="Helicase C-terminal" evidence="7">
    <location>
        <begin position="136"/>
        <end position="323"/>
    </location>
</feature>
<dbReference type="GO" id="GO:0016787">
    <property type="term" value="F:hydrolase activity"/>
    <property type="evidence" value="ECO:0007669"/>
    <property type="project" value="UniProtKB-KW"/>
</dbReference>
<dbReference type="Gene3D" id="3.40.50.300">
    <property type="entry name" value="P-loop containing nucleotide triphosphate hydrolases"/>
    <property type="match status" value="2"/>
</dbReference>
<keyword evidence="4" id="KW-0067">ATP-binding</keyword>
<dbReference type="SMART" id="SM00490">
    <property type="entry name" value="HELICc"/>
    <property type="match status" value="1"/>
</dbReference>
<evidence type="ECO:0000256" key="2">
    <source>
        <dbReference type="ARBA" id="ARBA00022801"/>
    </source>
</evidence>
<keyword evidence="3" id="KW-0347">Helicase</keyword>
<dbReference type="PROSITE" id="PS51194">
    <property type="entry name" value="HELICASE_CTER"/>
    <property type="match status" value="1"/>
</dbReference>
<dbReference type="Pfam" id="PF20470">
    <property type="entry name" value="HTH_61"/>
    <property type="match status" value="1"/>
</dbReference>
<sequence length="400" mass="44524">MFIGRLPPIKRRGKQSIYVATIEKANMLVNSLIEENRIEEVGVVVVDELHMIGEEVRGAAIEQTLLKYMHKGSGQIIGLSATLSNIEQLARFLCASVRLIEKVKIGSSLYLVTADRKLEFQSDLGENKLVRSDPEGLVPLLSDVLPRRSVLIFCPTKLNCENVCGMLARLMPKLCALEALREEQDGKLCALLEKSFLRGVAYHHSGLTADERRIVENAFQDGVINVICCTSTLAAGVNLPARRVIIKTPLFLEMISGPLLDCKSSLSEPSLFASFLLDLIFLKIARTKEELECIVQKTLFGIQNENSKELVAQTLDYLKNHDLICIDTDEKYSASMLGVAVFSASLPPCTAQKICSSLLDNLNRGIILSSDFHLIFIVVPFNLAVTIDWDIFYDEVKLHW</sequence>
<dbReference type="Pfam" id="PF00270">
    <property type="entry name" value="DEAD"/>
    <property type="match status" value="1"/>
</dbReference>
<dbReference type="WBParaSite" id="GPUH_0001486101-mRNA-1">
    <property type="protein sequence ID" value="GPUH_0001486101-mRNA-1"/>
    <property type="gene ID" value="GPUH_0001486101"/>
</dbReference>
<evidence type="ECO:0000313" key="10">
    <source>
        <dbReference type="WBParaSite" id="GPUH_0001486101-mRNA-1"/>
    </source>
</evidence>
<gene>
    <name evidence="8" type="ORF">GPUH_LOCUS14842</name>
</gene>
<dbReference type="PROSITE" id="PS51192">
    <property type="entry name" value="HELICASE_ATP_BIND_1"/>
    <property type="match status" value="1"/>
</dbReference>
<evidence type="ECO:0000256" key="3">
    <source>
        <dbReference type="ARBA" id="ARBA00022806"/>
    </source>
</evidence>